<feature type="non-terminal residue" evidence="2">
    <location>
        <position position="285"/>
    </location>
</feature>
<dbReference type="AlphaFoldDB" id="A0A0D2PPG6"/>
<feature type="transmembrane region" description="Helical" evidence="1">
    <location>
        <begin position="256"/>
        <end position="275"/>
    </location>
</feature>
<organism evidence="2 3">
    <name type="scientific">Hypholoma sublateritium (strain FD-334 SS-4)</name>
    <dbReference type="NCBI Taxonomy" id="945553"/>
    <lineage>
        <taxon>Eukaryota</taxon>
        <taxon>Fungi</taxon>
        <taxon>Dikarya</taxon>
        <taxon>Basidiomycota</taxon>
        <taxon>Agaricomycotina</taxon>
        <taxon>Agaricomycetes</taxon>
        <taxon>Agaricomycetidae</taxon>
        <taxon>Agaricales</taxon>
        <taxon>Agaricineae</taxon>
        <taxon>Strophariaceae</taxon>
        <taxon>Hypholoma</taxon>
    </lineage>
</organism>
<dbReference type="Proteomes" id="UP000054270">
    <property type="component" value="Unassembled WGS sequence"/>
</dbReference>
<keyword evidence="1" id="KW-0812">Transmembrane</keyword>
<gene>
    <name evidence="2" type="ORF">HYPSUDRAFT_73531</name>
</gene>
<sequence length="285" mass="32327">MQSLSTDSRSSTLVSLGESTFSVTGKEETADIAGWTLCVHSQGWVYFYNPFLRVVTDQDIRKPELLKIAQDLCSGYPIEELSEGMEVHISTGQNTASGSSCGLFNTAVNHVHCVASNNLDEIKNDNSCLLNPTRLNRCRRLYWNYLWNHPVHVPMPARALEDVSDALTWFYTDNLVSGSRSTVPFSKVECEELSRIVAELALPRNDKSIAKTIFLAWLMREICSFRDAEYWGQYTQKESQVMRKSRQKPTQSASQLHPLAMFLTNFIVNFLFFGIPHTYQAHVKA</sequence>
<proteinExistence type="predicted"/>
<keyword evidence="1" id="KW-0472">Membrane</keyword>
<name>A0A0D2PPG6_HYPSF</name>
<dbReference type="EMBL" id="KN817518">
    <property type="protein sequence ID" value="KJA30061.1"/>
    <property type="molecule type" value="Genomic_DNA"/>
</dbReference>
<keyword evidence="1" id="KW-1133">Transmembrane helix</keyword>
<dbReference type="OMA" id="WILREIW"/>
<accession>A0A0D2PPG6</accession>
<evidence type="ECO:0000256" key="1">
    <source>
        <dbReference type="SAM" id="Phobius"/>
    </source>
</evidence>
<dbReference type="OrthoDB" id="3208379at2759"/>
<reference evidence="3" key="1">
    <citation type="submission" date="2014-04" db="EMBL/GenBank/DDBJ databases">
        <title>Evolutionary Origins and Diversification of the Mycorrhizal Mutualists.</title>
        <authorList>
            <consortium name="DOE Joint Genome Institute"/>
            <consortium name="Mycorrhizal Genomics Consortium"/>
            <person name="Kohler A."/>
            <person name="Kuo A."/>
            <person name="Nagy L.G."/>
            <person name="Floudas D."/>
            <person name="Copeland A."/>
            <person name="Barry K.W."/>
            <person name="Cichocki N."/>
            <person name="Veneault-Fourrey C."/>
            <person name="LaButti K."/>
            <person name="Lindquist E.A."/>
            <person name="Lipzen A."/>
            <person name="Lundell T."/>
            <person name="Morin E."/>
            <person name="Murat C."/>
            <person name="Riley R."/>
            <person name="Ohm R."/>
            <person name="Sun H."/>
            <person name="Tunlid A."/>
            <person name="Henrissat B."/>
            <person name="Grigoriev I.V."/>
            <person name="Hibbett D.S."/>
            <person name="Martin F."/>
        </authorList>
    </citation>
    <scope>NUCLEOTIDE SEQUENCE [LARGE SCALE GENOMIC DNA]</scope>
    <source>
        <strain evidence="3">FD-334 SS-4</strain>
    </source>
</reference>
<keyword evidence="3" id="KW-1185">Reference proteome</keyword>
<evidence type="ECO:0000313" key="3">
    <source>
        <dbReference type="Proteomes" id="UP000054270"/>
    </source>
</evidence>
<evidence type="ECO:0000313" key="2">
    <source>
        <dbReference type="EMBL" id="KJA30061.1"/>
    </source>
</evidence>
<protein>
    <submittedName>
        <fullName evidence="2">Uncharacterized protein</fullName>
    </submittedName>
</protein>